<evidence type="ECO:0000313" key="5">
    <source>
        <dbReference type="Proteomes" id="UP000234881"/>
    </source>
</evidence>
<evidence type="ECO:0000313" key="4">
    <source>
        <dbReference type="EMBL" id="PLW78884.1"/>
    </source>
</evidence>
<dbReference type="AlphaFoldDB" id="A0A2N5XM26"/>
<dbReference type="InterPro" id="IPR003719">
    <property type="entry name" value="Phenazine_PhzF-like"/>
</dbReference>
<evidence type="ECO:0000256" key="2">
    <source>
        <dbReference type="PIRSR" id="PIRSR016184-1"/>
    </source>
</evidence>
<comment type="similarity">
    <text evidence="1">Belongs to the PhzF family.</text>
</comment>
<dbReference type="GO" id="GO:0016853">
    <property type="term" value="F:isomerase activity"/>
    <property type="evidence" value="ECO:0007669"/>
    <property type="project" value="TreeGrafter"/>
</dbReference>
<dbReference type="GO" id="GO:0005737">
    <property type="term" value="C:cytoplasm"/>
    <property type="evidence" value="ECO:0007669"/>
    <property type="project" value="TreeGrafter"/>
</dbReference>
<dbReference type="NCBIfam" id="TIGR00654">
    <property type="entry name" value="PhzF_family"/>
    <property type="match status" value="1"/>
</dbReference>
<keyword evidence="5" id="KW-1185">Reference proteome</keyword>
<sequence length="311" mass="33294">MSKSERAYFILDVFTHEVLAGNPLAVVLDSDGLSDGEMQKIAREFNLSETVFVSPPKNPAHNAALRIFTPSCELPFAGHPTVGAAVLLGSQRFPDLERDMDSVMMLEEKIGLVRARVKLYANGAGGGAGDAVFDVPSLSKPFDIQLGSKDEIAAALGLHIKDIGFENHVPTVFAAGVPFVMVPIRDMEAIGRASPVLPSWNTAFGSHDHNDAYLYTRETVRHGSSFHTRMFAPTMGIVEDPATGSAAAAFAGCICRFDQPGKGTHSFVIEQGFEMGRASIINLEFEVADGRLSAERIGGKAVIVASGVLYI</sequence>
<dbReference type="RefSeq" id="WP_101531968.1">
    <property type="nucleotide sequence ID" value="NZ_JBFHIU010000091.1"/>
</dbReference>
<protein>
    <submittedName>
        <fullName evidence="3">Phenazine biosynthesis protein PhzF</fullName>
    </submittedName>
</protein>
<comment type="caution">
    <text evidence="3">The sequence shown here is derived from an EMBL/GenBank/DDBJ whole genome shotgun (WGS) entry which is preliminary data.</text>
</comment>
<dbReference type="EMBL" id="PKUQ01000050">
    <property type="protein sequence ID" value="PLW75477.1"/>
    <property type="molecule type" value="Genomic_DNA"/>
</dbReference>
<evidence type="ECO:0000313" key="3">
    <source>
        <dbReference type="EMBL" id="PLW75477.1"/>
    </source>
</evidence>
<organism evidence="3 5">
    <name type="scientific">Cohaesibacter celericrescens</name>
    <dbReference type="NCBI Taxonomy" id="2067669"/>
    <lineage>
        <taxon>Bacteria</taxon>
        <taxon>Pseudomonadati</taxon>
        <taxon>Pseudomonadota</taxon>
        <taxon>Alphaproteobacteria</taxon>
        <taxon>Hyphomicrobiales</taxon>
        <taxon>Cohaesibacteraceae</taxon>
    </lineage>
</organism>
<dbReference type="PANTHER" id="PTHR13774">
    <property type="entry name" value="PHENAZINE BIOSYNTHESIS PROTEIN"/>
    <property type="match status" value="1"/>
</dbReference>
<accession>A0A2N5XM26</accession>
<evidence type="ECO:0000256" key="1">
    <source>
        <dbReference type="ARBA" id="ARBA00008270"/>
    </source>
</evidence>
<reference evidence="3 5" key="1">
    <citation type="submission" date="2018-01" db="EMBL/GenBank/DDBJ databases">
        <title>The draft genome sequence of Cohaesibacter sp. H1304.</title>
        <authorList>
            <person name="Wang N.-N."/>
            <person name="Du Z.-J."/>
        </authorList>
    </citation>
    <scope>NUCLEOTIDE SEQUENCE [LARGE SCALE GENOMIC DNA]</scope>
    <source>
        <strain evidence="3 5">H1304</strain>
    </source>
</reference>
<dbReference type="SUPFAM" id="SSF54506">
    <property type="entry name" value="Diaminopimelate epimerase-like"/>
    <property type="match status" value="1"/>
</dbReference>
<dbReference type="PANTHER" id="PTHR13774:SF32">
    <property type="entry name" value="ANTISENSE-ENHANCING SEQUENCE 1"/>
    <property type="match status" value="1"/>
</dbReference>
<dbReference type="OrthoDB" id="9788221at2"/>
<feature type="active site" evidence="2">
    <location>
        <position position="49"/>
    </location>
</feature>
<gene>
    <name evidence="4" type="ORF">C0081_01185</name>
    <name evidence="3" type="ORF">C0081_19225</name>
</gene>
<proteinExistence type="inferred from homology"/>
<dbReference type="Pfam" id="PF02567">
    <property type="entry name" value="PhzC-PhzF"/>
    <property type="match status" value="1"/>
</dbReference>
<dbReference type="Gene3D" id="3.10.310.10">
    <property type="entry name" value="Diaminopimelate Epimerase, Chain A, domain 1"/>
    <property type="match status" value="2"/>
</dbReference>
<dbReference type="EMBL" id="PKUQ01000001">
    <property type="protein sequence ID" value="PLW78884.1"/>
    <property type="molecule type" value="Genomic_DNA"/>
</dbReference>
<name>A0A2N5XM26_9HYPH</name>
<dbReference type="Proteomes" id="UP000234881">
    <property type="component" value="Unassembled WGS sequence"/>
</dbReference>
<dbReference type="PIRSF" id="PIRSF016184">
    <property type="entry name" value="PhzC_PhzF"/>
    <property type="match status" value="1"/>
</dbReference>